<evidence type="ECO:0000259" key="2">
    <source>
        <dbReference type="PROSITE" id="PS51471"/>
    </source>
</evidence>
<dbReference type="GO" id="GO:0008198">
    <property type="term" value="F:ferrous iron binding"/>
    <property type="evidence" value="ECO:0007669"/>
    <property type="project" value="TreeGrafter"/>
</dbReference>
<evidence type="ECO:0000313" key="3">
    <source>
        <dbReference type="EMBL" id="ADN75099.1"/>
    </source>
</evidence>
<dbReference type="STRING" id="550540.Fbal_0890"/>
<dbReference type="GeneID" id="67181138"/>
<dbReference type="GO" id="GO:0035516">
    <property type="term" value="F:broad specificity oxidative DNA demethylase activity"/>
    <property type="evidence" value="ECO:0007669"/>
    <property type="project" value="TreeGrafter"/>
</dbReference>
<feature type="binding site" evidence="1">
    <location>
        <position position="164"/>
    </location>
    <ligand>
        <name>2-oxoglutarate</name>
        <dbReference type="ChEBI" id="CHEBI:16810"/>
    </ligand>
</feature>
<dbReference type="SUPFAM" id="SSF51197">
    <property type="entry name" value="Clavaminate synthase-like"/>
    <property type="match status" value="1"/>
</dbReference>
<proteinExistence type="predicted"/>
<name>E1STG6_FERBD</name>
<accession>E1STG6</accession>
<feature type="binding site" evidence="1">
    <location>
        <position position="180"/>
    </location>
    <ligand>
        <name>2-oxoglutarate</name>
        <dbReference type="ChEBI" id="CHEBI:16810"/>
    </ligand>
</feature>
<feature type="binding site" evidence="1">
    <location>
        <position position="114"/>
    </location>
    <ligand>
        <name>2-oxoglutarate</name>
        <dbReference type="ChEBI" id="CHEBI:16810"/>
    </ligand>
</feature>
<dbReference type="RefSeq" id="WP_013344405.1">
    <property type="nucleotide sequence ID" value="NC_014541.1"/>
</dbReference>
<sequence length="198" mass="22212">MPDPEQCITDRAGRLLARIVPQWLSEAEQAELWPVLQSLDWQQPQVQIFGKSHPIPRQQCYLGRPGCDYRYSGLLMAPQPLPAPLLPLMARLGPGFNAVLVNRYRHGQDRMGWHRDNEPELAPDLAILSLGGCRRLRLRFDAKDAHGVDLPSGSLLWLAPGVYHCLAPTAREVGERISLTFRQITPGFHRQEGAGIRG</sequence>
<dbReference type="InterPro" id="IPR005123">
    <property type="entry name" value="Oxoglu/Fe-dep_dioxygenase_dom"/>
</dbReference>
<feature type="binding site" evidence="1">
    <location>
        <position position="104"/>
    </location>
    <ligand>
        <name>2-oxoglutarate</name>
        <dbReference type="ChEBI" id="CHEBI:16810"/>
    </ligand>
</feature>
<dbReference type="Proteomes" id="UP000006683">
    <property type="component" value="Chromosome"/>
</dbReference>
<dbReference type="PANTHER" id="PTHR31573">
    <property type="entry name" value="ALPHA-KETOGLUTARATE-DEPENDENT DIOXYGENASE ALKB HOMOLOG 2"/>
    <property type="match status" value="1"/>
</dbReference>
<feature type="binding site" evidence="1">
    <location>
        <begin position="69"/>
        <end position="71"/>
    </location>
    <ligand>
        <name>substrate</name>
    </ligand>
</feature>
<dbReference type="eggNOG" id="COG3145">
    <property type="taxonomic scope" value="Bacteria"/>
</dbReference>
<evidence type="ECO:0000313" key="4">
    <source>
        <dbReference type="Proteomes" id="UP000006683"/>
    </source>
</evidence>
<gene>
    <name evidence="3" type="ordered locus">Fbal_0890</name>
</gene>
<protein>
    <submittedName>
        <fullName evidence="3">2OG-Fe(II) oxygenase</fullName>
    </submittedName>
</protein>
<dbReference type="PANTHER" id="PTHR31573:SF1">
    <property type="entry name" value="DNA OXIDATIVE DEMETHYLASE ALKBH2"/>
    <property type="match status" value="1"/>
</dbReference>
<reference evidence="3 4" key="1">
    <citation type="journal article" date="2010" name="Stand. Genomic Sci.">
        <title>Complete genome sequence of Ferrimonas balearica type strain (PAT).</title>
        <authorList>
            <person name="Nolan M."/>
            <person name="Sikorski J."/>
            <person name="Davenport K."/>
            <person name="Lucas S."/>
            <person name="Glavina Del Rio T."/>
            <person name="Tice H."/>
            <person name="Cheng J."/>
            <person name="Goodwin L."/>
            <person name="Pitluck S."/>
            <person name="Liolios K."/>
            <person name="Ivanova N."/>
            <person name="Mavromatis K."/>
            <person name="Ovchinnikova G."/>
            <person name="Pati A."/>
            <person name="Chen A."/>
            <person name="Palaniappan K."/>
            <person name="Land M."/>
            <person name="Hauser L."/>
            <person name="Chang Y."/>
            <person name="Jeffries C."/>
            <person name="Tapia R."/>
            <person name="Brettin T."/>
            <person name="Detter J."/>
            <person name="Han C."/>
            <person name="Yasawong M."/>
            <person name="Rohde M."/>
            <person name="Tindall B."/>
            <person name="Goker M."/>
            <person name="Woyke T."/>
            <person name="Bristow J."/>
            <person name="Eisen J."/>
            <person name="Markowitz V."/>
            <person name="Hugenholtz P."/>
            <person name="Kyrpides N."/>
            <person name="Klenk H."/>
            <person name="Lapidus A."/>
        </authorList>
    </citation>
    <scope>NUCLEOTIDE SEQUENCE [LARGE SCALE GENOMIC DNA]</scope>
    <source>
        <strain evidence="4">DSM 9799 / CCM 4581 / KCTC 23876 / PAT</strain>
    </source>
</reference>
<dbReference type="GO" id="GO:0006307">
    <property type="term" value="P:DNA alkylation repair"/>
    <property type="evidence" value="ECO:0007669"/>
    <property type="project" value="TreeGrafter"/>
</dbReference>
<feature type="binding site" evidence="1">
    <location>
        <position position="182"/>
    </location>
    <ligand>
        <name>2-oxoglutarate</name>
        <dbReference type="ChEBI" id="CHEBI:16810"/>
    </ligand>
</feature>
<dbReference type="Gene3D" id="2.60.120.590">
    <property type="entry name" value="Alpha-ketoglutarate-dependent dioxygenase AlkB-like"/>
    <property type="match status" value="1"/>
</dbReference>
<feature type="domain" description="Fe2OG dioxygenase" evidence="2">
    <location>
        <begin position="95"/>
        <end position="185"/>
    </location>
</feature>
<dbReference type="InterPro" id="IPR027450">
    <property type="entry name" value="AlkB-like"/>
</dbReference>
<organism evidence="3 4">
    <name type="scientific">Ferrimonas balearica (strain DSM 9799 / CCM 4581 / KCTC 23876 / PAT)</name>
    <dbReference type="NCBI Taxonomy" id="550540"/>
    <lineage>
        <taxon>Bacteria</taxon>
        <taxon>Pseudomonadati</taxon>
        <taxon>Pseudomonadota</taxon>
        <taxon>Gammaproteobacteria</taxon>
        <taxon>Alteromonadales</taxon>
        <taxon>Ferrimonadaceae</taxon>
        <taxon>Ferrimonas</taxon>
    </lineage>
</organism>
<dbReference type="HOGENOM" id="CLU_048788_5_2_6"/>
<feature type="binding site" evidence="1">
    <location>
        <position position="102"/>
    </location>
    <ligand>
        <name>2-oxoglutarate</name>
        <dbReference type="ChEBI" id="CHEBI:16810"/>
    </ligand>
</feature>
<evidence type="ECO:0000256" key="1">
    <source>
        <dbReference type="PIRSR" id="PIRSR632852-1"/>
    </source>
</evidence>
<dbReference type="EMBL" id="CP002209">
    <property type="protein sequence ID" value="ADN75099.1"/>
    <property type="molecule type" value="Genomic_DNA"/>
</dbReference>
<dbReference type="GO" id="GO:0051747">
    <property type="term" value="F:cytosine C-5 DNA demethylase activity"/>
    <property type="evidence" value="ECO:0007669"/>
    <property type="project" value="TreeGrafter"/>
</dbReference>
<feature type="binding site" evidence="1">
    <location>
        <position position="176"/>
    </location>
    <ligand>
        <name>2-oxoglutarate</name>
        <dbReference type="ChEBI" id="CHEBI:16810"/>
    </ligand>
</feature>
<dbReference type="InterPro" id="IPR032852">
    <property type="entry name" value="ALKBH2"/>
</dbReference>
<dbReference type="OrthoDB" id="190276at2"/>
<dbReference type="KEGG" id="fbl:Fbal_0890"/>
<dbReference type="PROSITE" id="PS51471">
    <property type="entry name" value="FE2OG_OXY"/>
    <property type="match status" value="1"/>
</dbReference>
<dbReference type="Pfam" id="PF13532">
    <property type="entry name" value="2OG-FeII_Oxy_2"/>
    <property type="match status" value="1"/>
</dbReference>
<dbReference type="AlphaFoldDB" id="E1STG6"/>
<feature type="binding site" evidence="1">
    <location>
        <begin position="49"/>
        <end position="51"/>
    </location>
    <ligand>
        <name>substrate</name>
    </ligand>
</feature>
<dbReference type="InterPro" id="IPR037151">
    <property type="entry name" value="AlkB-like_sf"/>
</dbReference>
<keyword evidence="4" id="KW-1185">Reference proteome</keyword>